<evidence type="ECO:0000313" key="2">
    <source>
        <dbReference type="Proteomes" id="UP000509790"/>
    </source>
</evidence>
<sequence length="143" mass="16727">MVEIYLSPFVIMTDGLAKLINDLMLLEQSMGHFRPDTIGNWGAFEENPRAMLALVKKVHVAVSNEDFERWKKKTGQNRKSDNYLIYTKHELEENTFLILDFITPDAHQKIKSKLSDIVLFAEIFQNCHSAKIAEHFRRFEEIK</sequence>
<evidence type="ECO:0000313" key="1">
    <source>
        <dbReference type="EMBL" id="QKY73250.1"/>
    </source>
</evidence>
<reference evidence="1 2" key="1">
    <citation type="submission" date="2019-06" db="EMBL/GenBank/DDBJ databases">
        <title>Complete genome sequence of Haemophilus parasuis HPS412.</title>
        <authorList>
            <person name="Yang S."/>
            <person name="Huang C."/>
        </authorList>
    </citation>
    <scope>NUCLEOTIDE SEQUENCE [LARGE SCALE GENOMIC DNA]</scope>
    <source>
        <strain evidence="1 2">HPS412</strain>
    </source>
</reference>
<dbReference type="Proteomes" id="UP000509790">
    <property type="component" value="Chromosome"/>
</dbReference>
<name>A0A6I5WPE9_GLAPU</name>
<gene>
    <name evidence="1" type="ORF">FLK62_08360</name>
</gene>
<dbReference type="EMBL" id="CP041334">
    <property type="protein sequence ID" value="QKY73250.1"/>
    <property type="molecule type" value="Genomic_DNA"/>
</dbReference>
<organism evidence="1 2">
    <name type="scientific">Glaesserella parasuis</name>
    <name type="common">Haemophilus parasuis</name>
    <dbReference type="NCBI Taxonomy" id="738"/>
    <lineage>
        <taxon>Bacteria</taxon>
        <taxon>Pseudomonadati</taxon>
        <taxon>Pseudomonadota</taxon>
        <taxon>Gammaproteobacteria</taxon>
        <taxon>Pasteurellales</taxon>
        <taxon>Pasteurellaceae</taxon>
        <taxon>Glaesserella</taxon>
    </lineage>
</organism>
<protein>
    <submittedName>
        <fullName evidence="1">Type II toxin-antitoxin system YafO family toxin</fullName>
    </submittedName>
</protein>
<dbReference type="Pfam" id="PF13957">
    <property type="entry name" value="YafO_toxin"/>
    <property type="match status" value="1"/>
</dbReference>
<accession>A0A6I5WPE9</accession>
<proteinExistence type="predicted"/>
<dbReference type="InterPro" id="IPR020353">
    <property type="entry name" value="Toxin_YafO"/>
</dbReference>
<dbReference type="AlphaFoldDB" id="A0A6I5WPE9"/>
<dbReference type="RefSeq" id="WP_005713942.1">
    <property type="nucleotide sequence ID" value="NZ_JARUQY010000054.1"/>
</dbReference>